<keyword evidence="5 9" id="KW-1133">Transmembrane helix</keyword>
<evidence type="ECO:0000313" key="12">
    <source>
        <dbReference type="Proteomes" id="UP000015101"/>
    </source>
</evidence>
<evidence type="ECO:0000256" key="5">
    <source>
        <dbReference type="ARBA" id="ARBA00022989"/>
    </source>
</evidence>
<comment type="subcellular location">
    <subcellularLocation>
        <location evidence="1 9">Cell membrane</location>
        <topology evidence="1 9">Multi-pass membrane protein</topology>
    </subcellularLocation>
</comment>
<dbReference type="Proteomes" id="UP000015101">
    <property type="component" value="Unassembled WGS sequence"/>
</dbReference>
<keyword evidence="12" id="KW-1185">Reference proteome</keyword>
<evidence type="ECO:0000256" key="7">
    <source>
        <dbReference type="ARBA" id="ARBA00023136"/>
    </source>
</evidence>
<dbReference type="PANTHER" id="PTHR11893:SF36">
    <property type="entry name" value="INNEXIN-5"/>
    <property type="match status" value="1"/>
</dbReference>
<dbReference type="FunCoup" id="T1FAN8">
    <property type="interactions" value="74"/>
</dbReference>
<feature type="transmembrane region" description="Helical" evidence="9">
    <location>
        <begin position="296"/>
        <end position="320"/>
    </location>
</feature>
<dbReference type="OMA" id="WISHTHY"/>
<comment type="function">
    <text evidence="9">Structural component of the gap junctions.</text>
</comment>
<keyword evidence="7 9" id="KW-0472">Membrane</keyword>
<reference evidence="12" key="1">
    <citation type="submission" date="2012-12" db="EMBL/GenBank/DDBJ databases">
        <authorList>
            <person name="Hellsten U."/>
            <person name="Grimwood J."/>
            <person name="Chapman J.A."/>
            <person name="Shapiro H."/>
            <person name="Aerts A."/>
            <person name="Otillar R.P."/>
            <person name="Terry A.Y."/>
            <person name="Boore J.L."/>
            <person name="Simakov O."/>
            <person name="Marletaz F."/>
            <person name="Cho S.-J."/>
            <person name="Edsinger-Gonzales E."/>
            <person name="Havlak P."/>
            <person name="Kuo D.-H."/>
            <person name="Larsson T."/>
            <person name="Lv J."/>
            <person name="Arendt D."/>
            <person name="Savage R."/>
            <person name="Osoegawa K."/>
            <person name="de Jong P."/>
            <person name="Lindberg D.R."/>
            <person name="Seaver E.C."/>
            <person name="Weisblat D.A."/>
            <person name="Putnam N.H."/>
            <person name="Grigoriev I.V."/>
            <person name="Rokhsar D.S."/>
        </authorList>
    </citation>
    <scope>NUCLEOTIDE SEQUENCE</scope>
</reference>
<reference evidence="10 12" key="2">
    <citation type="journal article" date="2013" name="Nature">
        <title>Insights into bilaterian evolution from three spiralian genomes.</title>
        <authorList>
            <person name="Simakov O."/>
            <person name="Marletaz F."/>
            <person name="Cho S.J."/>
            <person name="Edsinger-Gonzales E."/>
            <person name="Havlak P."/>
            <person name="Hellsten U."/>
            <person name="Kuo D.H."/>
            <person name="Larsson T."/>
            <person name="Lv J."/>
            <person name="Arendt D."/>
            <person name="Savage R."/>
            <person name="Osoegawa K."/>
            <person name="de Jong P."/>
            <person name="Grimwood J."/>
            <person name="Chapman J.A."/>
            <person name="Shapiro H."/>
            <person name="Aerts A."/>
            <person name="Otillar R.P."/>
            <person name="Terry A.Y."/>
            <person name="Boore J.L."/>
            <person name="Grigoriev I.V."/>
            <person name="Lindberg D.R."/>
            <person name="Seaver E.C."/>
            <person name="Weisblat D.A."/>
            <person name="Putnam N.H."/>
            <person name="Rokhsar D.S."/>
        </authorList>
    </citation>
    <scope>NUCLEOTIDE SEQUENCE</scope>
</reference>
<evidence type="ECO:0000256" key="4">
    <source>
        <dbReference type="ARBA" id="ARBA00022692"/>
    </source>
</evidence>
<comment type="similarity">
    <text evidence="9">Belongs to the pannexin family.</text>
</comment>
<name>T1FAN8_HELRO</name>
<dbReference type="GeneID" id="20205887"/>
<protein>
    <recommendedName>
        <fullName evidence="9">Innexin</fullName>
    </recommendedName>
</protein>
<sequence>MVEGLLNTASSIKEFCRQKTDNSVDSTFSSYPRRLTRTYTVALLLTFSCLITSKQFVGNPIECWCPAQFTDSQVRYTTSYCWISHTHYLPTERIIPYSFSKDSKVVYYQWVPIILLVQSALCLAPALIWRMLIGRSGLNVEGLFEAAMIASGASYLEMRKKSIDYIVSQFDRHTMTQRHSDSVCYSRIMNILSRKCFIFGGKSYGNCIVNCYLSVKILYALNAVGQIYLIDYFLGGKEYHMYGLHVLHGLMQQTSLLNPDHFPTVTLCEIDIRDQSRIHTYVIQCVLSVNIFNEKIFIILWFWFVFVALANICDFLRWLFGVFHWKLSLKFIKKRLKSGEKNGAIKINDPVMLSRFLRGYLRRDGVFLIKLISLNYGDVLVGDVLDAMWECYLPETRYVNVNSCCKTEVRRRKRLSKVCAEEGGSTTQLV</sequence>
<dbReference type="AlphaFoldDB" id="T1FAN8"/>
<dbReference type="GO" id="GO:0005921">
    <property type="term" value="C:gap junction"/>
    <property type="evidence" value="ECO:0007669"/>
    <property type="project" value="UniProtKB-UniRule"/>
</dbReference>
<evidence type="ECO:0000256" key="8">
    <source>
        <dbReference type="ARBA" id="ARBA00023303"/>
    </source>
</evidence>
<keyword evidence="8 9" id="KW-0407">Ion channel</keyword>
<dbReference type="GO" id="GO:0034220">
    <property type="term" value="P:monoatomic ion transmembrane transport"/>
    <property type="evidence" value="ECO:0007669"/>
    <property type="project" value="UniProtKB-KW"/>
</dbReference>
<evidence type="ECO:0000256" key="6">
    <source>
        <dbReference type="ARBA" id="ARBA00023065"/>
    </source>
</evidence>
<keyword evidence="6 9" id="KW-0406">Ion transport</keyword>
<gene>
    <name evidence="11" type="primary">20205887</name>
    <name evidence="9" type="synonym">inx</name>
    <name evidence="10" type="ORF">HELRODRAFT_176569</name>
</gene>
<organism evidence="11 12">
    <name type="scientific">Helobdella robusta</name>
    <name type="common">Californian leech</name>
    <dbReference type="NCBI Taxonomy" id="6412"/>
    <lineage>
        <taxon>Eukaryota</taxon>
        <taxon>Metazoa</taxon>
        <taxon>Spiralia</taxon>
        <taxon>Lophotrochozoa</taxon>
        <taxon>Annelida</taxon>
        <taxon>Clitellata</taxon>
        <taxon>Hirudinea</taxon>
        <taxon>Rhynchobdellida</taxon>
        <taxon>Glossiphoniidae</taxon>
        <taxon>Helobdella</taxon>
    </lineage>
</organism>
<dbReference type="HOGENOM" id="CLU_035763_0_1_1"/>
<evidence type="ECO:0000256" key="1">
    <source>
        <dbReference type="ARBA" id="ARBA00004651"/>
    </source>
</evidence>
<dbReference type="GO" id="GO:0005886">
    <property type="term" value="C:plasma membrane"/>
    <property type="evidence" value="ECO:0007669"/>
    <property type="project" value="UniProtKB-SubCell"/>
</dbReference>
<dbReference type="CTD" id="20205887"/>
<dbReference type="RefSeq" id="XP_009022155.1">
    <property type="nucleotide sequence ID" value="XM_009023907.1"/>
</dbReference>
<dbReference type="EMBL" id="KB097070">
    <property type="protein sequence ID" value="ESN99802.1"/>
    <property type="molecule type" value="Genomic_DNA"/>
</dbReference>
<evidence type="ECO:0000256" key="2">
    <source>
        <dbReference type="ARBA" id="ARBA00022448"/>
    </source>
</evidence>
<dbReference type="PRINTS" id="PR01262">
    <property type="entry name" value="INNEXIN"/>
</dbReference>
<evidence type="ECO:0000313" key="11">
    <source>
        <dbReference type="EnsemblMetazoa" id="HelroP176569"/>
    </source>
</evidence>
<accession>T1FAN8</accession>
<feature type="transmembrane region" description="Helical" evidence="9">
    <location>
        <begin position="107"/>
        <end position="129"/>
    </location>
</feature>
<dbReference type="InParanoid" id="T1FAN8"/>
<keyword evidence="2 9" id="KW-0813">Transport</keyword>
<reference evidence="11" key="3">
    <citation type="submission" date="2015-06" db="UniProtKB">
        <authorList>
            <consortium name="EnsemblMetazoa"/>
        </authorList>
    </citation>
    <scope>IDENTIFICATION</scope>
</reference>
<keyword evidence="4 9" id="KW-0812">Transmembrane</keyword>
<evidence type="ECO:0000256" key="9">
    <source>
        <dbReference type="RuleBase" id="RU010713"/>
    </source>
</evidence>
<dbReference type="EnsemblMetazoa" id="HelroT176569">
    <property type="protein sequence ID" value="HelroP176569"/>
    <property type="gene ID" value="HelroG176569"/>
</dbReference>
<evidence type="ECO:0000313" key="10">
    <source>
        <dbReference type="EMBL" id="ESN99802.1"/>
    </source>
</evidence>
<dbReference type="EMBL" id="AMQM01005741">
    <property type="status" value="NOT_ANNOTATED_CDS"/>
    <property type="molecule type" value="Genomic_DNA"/>
</dbReference>
<dbReference type="InterPro" id="IPR000990">
    <property type="entry name" value="Innexin"/>
</dbReference>
<keyword evidence="3" id="KW-1003">Cell membrane</keyword>
<dbReference type="OrthoDB" id="5867527at2759"/>
<comment type="caution">
    <text evidence="9">Lacks conserved residue(s) required for the propagation of feature annotation.</text>
</comment>
<evidence type="ECO:0000256" key="3">
    <source>
        <dbReference type="ARBA" id="ARBA00022475"/>
    </source>
</evidence>
<dbReference type="PROSITE" id="PS51013">
    <property type="entry name" value="PANNEXIN"/>
    <property type="match status" value="1"/>
</dbReference>
<proteinExistence type="inferred from homology"/>
<dbReference type="Pfam" id="PF00876">
    <property type="entry name" value="Innexin"/>
    <property type="match status" value="1"/>
</dbReference>
<dbReference type="PANTHER" id="PTHR11893">
    <property type="entry name" value="INNEXIN"/>
    <property type="match status" value="1"/>
</dbReference>
<dbReference type="KEGG" id="hro:HELRODRAFT_176569"/>